<dbReference type="GeneID" id="18911702"/>
<name>K5WGN9_PHACS</name>
<evidence type="ECO:0000313" key="1">
    <source>
        <dbReference type="EMBL" id="EKM49337.1"/>
    </source>
</evidence>
<dbReference type="HOGENOM" id="CLU_2427759_0_0_1"/>
<gene>
    <name evidence="1" type="ORF">PHACADRAFT_201781</name>
</gene>
<sequence length="91" mass="10470">MTSTLSAVVQEPTTTDDCFSFLVHWFDAWRWSKDEDEMNAFIVCAVRWLSRCDVTTAPLEIIDIIIDSISRVSNAIERRNIHDSGDCEDEE</sequence>
<dbReference type="InParanoid" id="K5WGN9"/>
<reference evidence="1 2" key="1">
    <citation type="journal article" date="2012" name="BMC Genomics">
        <title>Comparative genomics of the white-rot fungi, Phanerochaete carnosa and P. chrysosporium, to elucidate the genetic basis of the distinct wood types they colonize.</title>
        <authorList>
            <person name="Suzuki H."/>
            <person name="MacDonald J."/>
            <person name="Syed K."/>
            <person name="Salamov A."/>
            <person name="Hori C."/>
            <person name="Aerts A."/>
            <person name="Henrissat B."/>
            <person name="Wiebenga A."/>
            <person name="vanKuyk P.A."/>
            <person name="Barry K."/>
            <person name="Lindquist E."/>
            <person name="LaButti K."/>
            <person name="Lapidus A."/>
            <person name="Lucas S."/>
            <person name="Coutinho P."/>
            <person name="Gong Y."/>
            <person name="Samejima M."/>
            <person name="Mahadevan R."/>
            <person name="Abou-Zaid M."/>
            <person name="de Vries R.P."/>
            <person name="Igarashi K."/>
            <person name="Yadav J.S."/>
            <person name="Grigoriev I.V."/>
            <person name="Master E.R."/>
        </authorList>
    </citation>
    <scope>NUCLEOTIDE SEQUENCE [LARGE SCALE GENOMIC DNA]</scope>
    <source>
        <strain evidence="1 2">HHB-10118-sp</strain>
    </source>
</reference>
<dbReference type="AlphaFoldDB" id="K5WGN9"/>
<evidence type="ECO:0000313" key="2">
    <source>
        <dbReference type="Proteomes" id="UP000008370"/>
    </source>
</evidence>
<proteinExistence type="predicted"/>
<dbReference type="Proteomes" id="UP000008370">
    <property type="component" value="Unassembled WGS sequence"/>
</dbReference>
<dbReference type="KEGG" id="pco:PHACADRAFT_201781"/>
<dbReference type="EMBL" id="JH930484">
    <property type="protein sequence ID" value="EKM49337.1"/>
    <property type="molecule type" value="Genomic_DNA"/>
</dbReference>
<keyword evidence="2" id="KW-1185">Reference proteome</keyword>
<protein>
    <submittedName>
        <fullName evidence="1">Uncharacterized protein</fullName>
    </submittedName>
</protein>
<organism evidence="1 2">
    <name type="scientific">Phanerochaete carnosa (strain HHB-10118-sp)</name>
    <name type="common">White-rot fungus</name>
    <name type="synonym">Peniophora carnosa</name>
    <dbReference type="NCBI Taxonomy" id="650164"/>
    <lineage>
        <taxon>Eukaryota</taxon>
        <taxon>Fungi</taxon>
        <taxon>Dikarya</taxon>
        <taxon>Basidiomycota</taxon>
        <taxon>Agaricomycotina</taxon>
        <taxon>Agaricomycetes</taxon>
        <taxon>Polyporales</taxon>
        <taxon>Phanerochaetaceae</taxon>
        <taxon>Phanerochaete</taxon>
    </lineage>
</organism>
<dbReference type="RefSeq" id="XP_007402123.1">
    <property type="nucleotide sequence ID" value="XM_007402061.1"/>
</dbReference>
<accession>K5WGN9</accession>